<organism evidence="2 3">
    <name type="scientific">Phascolomyces articulosus</name>
    <dbReference type="NCBI Taxonomy" id="60185"/>
    <lineage>
        <taxon>Eukaryota</taxon>
        <taxon>Fungi</taxon>
        <taxon>Fungi incertae sedis</taxon>
        <taxon>Mucoromycota</taxon>
        <taxon>Mucoromycotina</taxon>
        <taxon>Mucoromycetes</taxon>
        <taxon>Mucorales</taxon>
        <taxon>Lichtheimiaceae</taxon>
        <taxon>Phascolomyces</taxon>
    </lineage>
</organism>
<feature type="domain" description="MSP" evidence="1">
    <location>
        <begin position="1"/>
        <end position="129"/>
    </location>
</feature>
<dbReference type="Proteomes" id="UP001209540">
    <property type="component" value="Unassembled WGS sequence"/>
</dbReference>
<dbReference type="AlphaFoldDB" id="A0AAD5PAJ6"/>
<name>A0AAD5PAJ6_9FUNG</name>
<accession>A0AAD5PAJ6</accession>
<dbReference type="SUPFAM" id="SSF49354">
    <property type="entry name" value="PapD-like"/>
    <property type="match status" value="1"/>
</dbReference>
<keyword evidence="3" id="KW-1185">Reference proteome</keyword>
<comment type="caution">
    <text evidence="2">The sequence shown here is derived from an EMBL/GenBank/DDBJ whole genome shotgun (WGS) entry which is preliminary data.</text>
</comment>
<dbReference type="Pfam" id="PF00635">
    <property type="entry name" value="Motile_Sperm"/>
    <property type="match status" value="1"/>
</dbReference>
<sequence length="147" mass="17619">MTTRKKKKKRAQLCFRSPLQRGQTLTFSLHNVTPEEHIIVFKFLTNNHSHSSLMERYFVRPSAGRMIETDQMDIMLFLNQVPEDLAPNEILKDKILVRWAVIQRNTKVEAWMQAQPDSTRRKWLEMLVEQWPDQVIIRETRLKIRFV</sequence>
<reference evidence="2" key="1">
    <citation type="journal article" date="2022" name="IScience">
        <title>Evolution of zygomycete secretomes and the origins of terrestrial fungal ecologies.</title>
        <authorList>
            <person name="Chang Y."/>
            <person name="Wang Y."/>
            <person name="Mondo S."/>
            <person name="Ahrendt S."/>
            <person name="Andreopoulos W."/>
            <person name="Barry K."/>
            <person name="Beard J."/>
            <person name="Benny G.L."/>
            <person name="Blankenship S."/>
            <person name="Bonito G."/>
            <person name="Cuomo C."/>
            <person name="Desiro A."/>
            <person name="Gervers K.A."/>
            <person name="Hundley H."/>
            <person name="Kuo A."/>
            <person name="LaButti K."/>
            <person name="Lang B.F."/>
            <person name="Lipzen A."/>
            <person name="O'Donnell K."/>
            <person name="Pangilinan J."/>
            <person name="Reynolds N."/>
            <person name="Sandor L."/>
            <person name="Smith M.E."/>
            <person name="Tsang A."/>
            <person name="Grigoriev I.V."/>
            <person name="Stajich J.E."/>
            <person name="Spatafora J.W."/>
        </authorList>
    </citation>
    <scope>NUCLEOTIDE SEQUENCE</scope>
    <source>
        <strain evidence="2">RSA 2281</strain>
    </source>
</reference>
<protein>
    <recommendedName>
        <fullName evidence="1">MSP domain-containing protein</fullName>
    </recommendedName>
</protein>
<dbReference type="InterPro" id="IPR000535">
    <property type="entry name" value="MSP_dom"/>
</dbReference>
<proteinExistence type="predicted"/>
<evidence type="ECO:0000313" key="3">
    <source>
        <dbReference type="Proteomes" id="UP001209540"/>
    </source>
</evidence>
<dbReference type="Gene3D" id="2.60.40.10">
    <property type="entry name" value="Immunoglobulins"/>
    <property type="match status" value="1"/>
</dbReference>
<dbReference type="EMBL" id="JAIXMP010000036">
    <property type="protein sequence ID" value="KAI9249147.1"/>
    <property type="molecule type" value="Genomic_DNA"/>
</dbReference>
<dbReference type="InterPro" id="IPR013783">
    <property type="entry name" value="Ig-like_fold"/>
</dbReference>
<reference evidence="2" key="2">
    <citation type="submission" date="2023-02" db="EMBL/GenBank/DDBJ databases">
        <authorList>
            <consortium name="DOE Joint Genome Institute"/>
            <person name="Mondo S.J."/>
            <person name="Chang Y."/>
            <person name="Wang Y."/>
            <person name="Ahrendt S."/>
            <person name="Andreopoulos W."/>
            <person name="Barry K."/>
            <person name="Beard J."/>
            <person name="Benny G.L."/>
            <person name="Blankenship S."/>
            <person name="Bonito G."/>
            <person name="Cuomo C."/>
            <person name="Desiro A."/>
            <person name="Gervers K.A."/>
            <person name="Hundley H."/>
            <person name="Kuo A."/>
            <person name="LaButti K."/>
            <person name="Lang B.F."/>
            <person name="Lipzen A."/>
            <person name="O'Donnell K."/>
            <person name="Pangilinan J."/>
            <person name="Reynolds N."/>
            <person name="Sandor L."/>
            <person name="Smith M.W."/>
            <person name="Tsang A."/>
            <person name="Grigoriev I.V."/>
            <person name="Stajich J.E."/>
            <person name="Spatafora J.W."/>
        </authorList>
    </citation>
    <scope>NUCLEOTIDE SEQUENCE</scope>
    <source>
        <strain evidence="2">RSA 2281</strain>
    </source>
</reference>
<dbReference type="PROSITE" id="PS50202">
    <property type="entry name" value="MSP"/>
    <property type="match status" value="1"/>
</dbReference>
<evidence type="ECO:0000259" key="1">
    <source>
        <dbReference type="PROSITE" id="PS50202"/>
    </source>
</evidence>
<dbReference type="InterPro" id="IPR008962">
    <property type="entry name" value="PapD-like_sf"/>
</dbReference>
<gene>
    <name evidence="2" type="ORF">BDA99DRAFT_445814</name>
</gene>
<evidence type="ECO:0000313" key="2">
    <source>
        <dbReference type="EMBL" id="KAI9249147.1"/>
    </source>
</evidence>